<evidence type="ECO:0000313" key="1">
    <source>
        <dbReference type="EMBL" id="QNR22968.1"/>
    </source>
</evidence>
<dbReference type="KEGG" id="chyd:H4K34_11320"/>
<name>A0A7H0VB70_9FLAO</name>
<sequence>MNIDVKIYSIAYPNLQDLTAALKAKGVLNEAGQYAAQTHSVVILNHVPVQRAQYDQQGNLTQQEILSPLTHADVMSENLNLDFGNNISELNALFHSF</sequence>
<evidence type="ECO:0000313" key="3">
    <source>
        <dbReference type="Proteomes" id="UP000516305"/>
    </source>
</evidence>
<keyword evidence="3" id="KW-1185">Reference proteome</keyword>
<proteinExistence type="predicted"/>
<accession>A0A7H0VB70</accession>
<organism evidence="1 3">
    <name type="scientific">Croceimicrobium hydrocarbonivorans</name>
    <dbReference type="NCBI Taxonomy" id="2761580"/>
    <lineage>
        <taxon>Bacteria</taxon>
        <taxon>Pseudomonadati</taxon>
        <taxon>Bacteroidota</taxon>
        <taxon>Flavobacteriia</taxon>
        <taxon>Flavobacteriales</taxon>
        <taxon>Owenweeksiaceae</taxon>
        <taxon>Croceimicrobium</taxon>
    </lineage>
</organism>
<evidence type="ECO:0000313" key="2">
    <source>
        <dbReference type="EMBL" id="QNR23013.1"/>
    </source>
</evidence>
<reference evidence="1 3" key="1">
    <citation type="submission" date="2020-08" db="EMBL/GenBank/DDBJ databases">
        <title>Croceimicrobium hydrocarbonivorans gen. nov., sp. nov., a novel marine bacterium isolated from a bacterial consortium that degrades polyethylene terephthalate.</title>
        <authorList>
            <person name="Liu R."/>
        </authorList>
    </citation>
    <scope>NUCLEOTIDE SEQUENCE [LARGE SCALE GENOMIC DNA]</scope>
    <source>
        <strain evidence="1 3">A20-9</strain>
    </source>
</reference>
<dbReference type="Proteomes" id="UP000516305">
    <property type="component" value="Chromosome"/>
</dbReference>
<protein>
    <submittedName>
        <fullName evidence="1">Uncharacterized protein</fullName>
    </submittedName>
</protein>
<dbReference type="KEGG" id="chyd:H4K34_11545"/>
<gene>
    <name evidence="1" type="ORF">H4K34_11320</name>
    <name evidence="2" type="ORF">H4K34_11545</name>
</gene>
<dbReference type="AlphaFoldDB" id="A0A7H0VB70"/>
<dbReference type="RefSeq" id="WP_210757537.1">
    <property type="nucleotide sequence ID" value="NZ_CP060139.1"/>
</dbReference>
<dbReference type="EMBL" id="CP060139">
    <property type="protein sequence ID" value="QNR23013.1"/>
    <property type="molecule type" value="Genomic_DNA"/>
</dbReference>
<dbReference type="EMBL" id="CP060139">
    <property type="protein sequence ID" value="QNR22968.1"/>
    <property type="molecule type" value="Genomic_DNA"/>
</dbReference>